<evidence type="ECO:0000313" key="9">
    <source>
        <dbReference type="Proteomes" id="UP000250434"/>
    </source>
</evidence>
<dbReference type="InterPro" id="IPR040097">
    <property type="entry name" value="FAAL/FAAC"/>
</dbReference>
<dbReference type="GO" id="GO:0006633">
    <property type="term" value="P:fatty acid biosynthetic process"/>
    <property type="evidence" value="ECO:0007669"/>
    <property type="project" value="TreeGrafter"/>
</dbReference>
<feature type="domain" description="AMP-dependent synthetase/ligase" evidence="7">
    <location>
        <begin position="35"/>
        <end position="408"/>
    </location>
</feature>
<name>A0A344LLU4_9PSEU</name>
<keyword evidence="4" id="KW-0443">Lipid metabolism</keyword>
<comment type="similarity">
    <text evidence="1">Belongs to the ATP-dependent AMP-binding enzyme family.</text>
</comment>
<evidence type="ECO:0000256" key="4">
    <source>
        <dbReference type="ARBA" id="ARBA00023098"/>
    </source>
</evidence>
<organism evidence="8 9">
    <name type="scientific">Amycolatopsis albispora</name>
    <dbReference type="NCBI Taxonomy" id="1804986"/>
    <lineage>
        <taxon>Bacteria</taxon>
        <taxon>Bacillati</taxon>
        <taxon>Actinomycetota</taxon>
        <taxon>Actinomycetes</taxon>
        <taxon>Pseudonocardiales</taxon>
        <taxon>Pseudonocardiaceae</taxon>
        <taxon>Amycolatopsis</taxon>
    </lineage>
</organism>
<keyword evidence="9" id="KW-1185">Reference proteome</keyword>
<dbReference type="PANTHER" id="PTHR22754:SF32">
    <property type="entry name" value="DISCO-INTERACTING PROTEIN 2"/>
    <property type="match status" value="1"/>
</dbReference>
<evidence type="ECO:0000256" key="6">
    <source>
        <dbReference type="SAM" id="Phobius"/>
    </source>
</evidence>
<feature type="transmembrane region" description="Helical" evidence="6">
    <location>
        <begin position="74"/>
        <end position="95"/>
    </location>
</feature>
<feature type="region of interest" description="Disordered" evidence="5">
    <location>
        <begin position="534"/>
        <end position="553"/>
    </location>
</feature>
<sequence length="553" mass="59938">MSGAPERPLIEYLLDRAESTEVAFTYLDCTGGRDAEPRDLTWAELTRQVRAVAARLRRVAAPGDRVALVTPQDLTYVVGFLGALYAGVVAVPLFAPEVRSHRRRLVGALNDCEARVWLTSRGAMDKLTDFTTSAPVTPPDQLLCVEDLLLPAEDADLLLPAEGGERVAYLQYTSGSTREPAGAVITHRALTASVWQVAGAYQVDQRTTCAGWIPFFHDMGLIQLMCVPVFTGARSVFLQPLEFIRRPIRWLRQLSDYPAVFTAAPNFAFDYAVTSVPASARKSLDLGDVRVALNGSEPVRPATVRAFAEAFAPHGFRPAAHRPSYGLAEATVYVSSAGDEGPTITTFDRDALATGTAVAAETGTELVSVGRPFGQEVRIADSKTGEPCPDGRMGEIQVRGPHLARGYWRQPERSAETFADGWLRTGDLGVFHDGQLYITGRIKDLIIVDGRNLYPQDIEETVADAHPAIRRDRVAAFGTADERGEGVVVLAEPVRGQEVDFAQVSKAVRAAVSAQHEVALRDFLLLPAEDGGVPRTSSGKVARSAAKARYEAR</sequence>
<dbReference type="PANTHER" id="PTHR22754">
    <property type="entry name" value="DISCO-INTERACTING PROTEIN 2 DIP2 -RELATED"/>
    <property type="match status" value="1"/>
</dbReference>
<dbReference type="GO" id="GO:0005886">
    <property type="term" value="C:plasma membrane"/>
    <property type="evidence" value="ECO:0007669"/>
    <property type="project" value="TreeGrafter"/>
</dbReference>
<evidence type="ECO:0000259" key="7">
    <source>
        <dbReference type="Pfam" id="PF00501"/>
    </source>
</evidence>
<reference evidence="8 9" key="1">
    <citation type="submission" date="2016-04" db="EMBL/GenBank/DDBJ databases">
        <title>Complete genome sequence and analysis of deep-sea sediment isolate, Amycolatopsis sp. WP1.</title>
        <authorList>
            <person name="Wang H."/>
            <person name="Chen S."/>
            <person name="Wu Q."/>
        </authorList>
    </citation>
    <scope>NUCLEOTIDE SEQUENCE [LARGE SCALE GENOMIC DNA]</scope>
    <source>
        <strain evidence="8 9">WP1</strain>
    </source>
</reference>
<dbReference type="OrthoDB" id="3671040at2"/>
<evidence type="ECO:0000256" key="3">
    <source>
        <dbReference type="ARBA" id="ARBA00022832"/>
    </source>
</evidence>
<dbReference type="CDD" id="cd05931">
    <property type="entry name" value="FAAL"/>
    <property type="match status" value="1"/>
</dbReference>
<protein>
    <submittedName>
        <fullName evidence="8">Acyl-CoA synthetase</fullName>
    </submittedName>
</protein>
<accession>A0A344LLU4</accession>
<gene>
    <name evidence="8" type="ORF">A4R43_34125</name>
</gene>
<evidence type="ECO:0000256" key="2">
    <source>
        <dbReference type="ARBA" id="ARBA00022598"/>
    </source>
</evidence>
<dbReference type="GO" id="GO:0016874">
    <property type="term" value="F:ligase activity"/>
    <property type="evidence" value="ECO:0007669"/>
    <property type="project" value="UniProtKB-KW"/>
</dbReference>
<dbReference type="Gene3D" id="3.30.300.30">
    <property type="match status" value="1"/>
</dbReference>
<dbReference type="InterPro" id="IPR045851">
    <property type="entry name" value="AMP-bd_C_sf"/>
</dbReference>
<dbReference type="SUPFAM" id="SSF56801">
    <property type="entry name" value="Acetyl-CoA synthetase-like"/>
    <property type="match status" value="1"/>
</dbReference>
<keyword evidence="6" id="KW-0812">Transmembrane</keyword>
<keyword evidence="6" id="KW-0472">Membrane</keyword>
<dbReference type="InterPro" id="IPR042099">
    <property type="entry name" value="ANL_N_sf"/>
</dbReference>
<dbReference type="Proteomes" id="UP000250434">
    <property type="component" value="Chromosome"/>
</dbReference>
<dbReference type="FunFam" id="3.40.50.12780:FF:000013">
    <property type="entry name" value="Long-chain-fatty-acid--AMP ligase FadD32"/>
    <property type="match status" value="1"/>
</dbReference>
<dbReference type="InterPro" id="IPR000873">
    <property type="entry name" value="AMP-dep_synth/lig_dom"/>
</dbReference>
<keyword evidence="6" id="KW-1133">Transmembrane helix</keyword>
<keyword evidence="3" id="KW-0276">Fatty acid metabolism</keyword>
<dbReference type="Pfam" id="PF00501">
    <property type="entry name" value="AMP-binding"/>
    <property type="match status" value="1"/>
</dbReference>
<proteinExistence type="inferred from homology"/>
<evidence type="ECO:0000256" key="1">
    <source>
        <dbReference type="ARBA" id="ARBA00006432"/>
    </source>
</evidence>
<evidence type="ECO:0000256" key="5">
    <source>
        <dbReference type="SAM" id="MobiDB-lite"/>
    </source>
</evidence>
<dbReference type="EMBL" id="CP015163">
    <property type="protein sequence ID" value="AXB49018.1"/>
    <property type="molecule type" value="Genomic_DNA"/>
</dbReference>
<evidence type="ECO:0000313" key="8">
    <source>
        <dbReference type="EMBL" id="AXB49018.1"/>
    </source>
</evidence>
<keyword evidence="2" id="KW-0436">Ligase</keyword>
<dbReference type="GO" id="GO:0070566">
    <property type="term" value="F:adenylyltransferase activity"/>
    <property type="evidence" value="ECO:0007669"/>
    <property type="project" value="TreeGrafter"/>
</dbReference>
<dbReference type="GO" id="GO:0071766">
    <property type="term" value="P:Actinobacterium-type cell wall biogenesis"/>
    <property type="evidence" value="ECO:0007669"/>
    <property type="project" value="UniProtKB-ARBA"/>
</dbReference>
<dbReference type="Gene3D" id="3.40.50.12780">
    <property type="entry name" value="N-terminal domain of ligase-like"/>
    <property type="match status" value="1"/>
</dbReference>
<dbReference type="KEGG" id="aab:A4R43_34125"/>
<dbReference type="AlphaFoldDB" id="A0A344LLU4"/>